<dbReference type="InterPro" id="IPR035766">
    <property type="entry name" value="SPRYD7"/>
</dbReference>
<evidence type="ECO:0000313" key="3">
    <source>
        <dbReference type="Proteomes" id="UP001200034"/>
    </source>
</evidence>
<evidence type="ECO:0000313" key="2">
    <source>
        <dbReference type="EMBL" id="KAH8381419.1"/>
    </source>
</evidence>
<dbReference type="InterPro" id="IPR043136">
    <property type="entry name" value="B30.2/SPRY_sf"/>
</dbReference>
<dbReference type="Pfam" id="PF00622">
    <property type="entry name" value="SPRY"/>
    <property type="match status" value="1"/>
</dbReference>
<dbReference type="InterPro" id="IPR003877">
    <property type="entry name" value="SPRY_dom"/>
</dbReference>
<gene>
    <name evidence="2" type="ORF">KR093_004512</name>
</gene>
<organism evidence="2 3">
    <name type="scientific">Drosophila rubida</name>
    <dbReference type="NCBI Taxonomy" id="30044"/>
    <lineage>
        <taxon>Eukaryota</taxon>
        <taxon>Metazoa</taxon>
        <taxon>Ecdysozoa</taxon>
        <taxon>Arthropoda</taxon>
        <taxon>Hexapoda</taxon>
        <taxon>Insecta</taxon>
        <taxon>Pterygota</taxon>
        <taxon>Neoptera</taxon>
        <taxon>Endopterygota</taxon>
        <taxon>Diptera</taxon>
        <taxon>Brachycera</taxon>
        <taxon>Muscomorpha</taxon>
        <taxon>Ephydroidea</taxon>
        <taxon>Drosophilidae</taxon>
        <taxon>Drosophila</taxon>
    </lineage>
</organism>
<proteinExistence type="predicted"/>
<feature type="domain" description="SPRY" evidence="1">
    <location>
        <begin position="87"/>
        <end position="266"/>
    </location>
</feature>
<sequence length="283" mass="30591">MFCCLRTCLNGGQLRKPTAAAHRLREPDVHLDAAHMGELQLLSAIFQCSCNTYTHTHTHTGADVILLSHQLRVTGTGGVLATAPLVQSKSYFEVKIQQSGSWSIGLATRQTDLGRKWGGGDRESWCLCSDNATRHNEEQFGPVVASCCTQPTLAAKPSTTVNGILNNSAAAAAGLIAIEDLQEDLLMTAGSEGELTTVEDLIKAPQRDFPDEGDIVGVAFDHVELNFYFNGKNLEVPFRNVRGSALFPVIYVGNGAILDIILDNFTHGPPSGFERILLEQSLL</sequence>
<keyword evidence="3" id="KW-1185">Reference proteome</keyword>
<dbReference type="AlphaFoldDB" id="A0AAD4K6Y0"/>
<dbReference type="Proteomes" id="UP001200034">
    <property type="component" value="Unassembled WGS sequence"/>
</dbReference>
<comment type="caution">
    <text evidence="2">The sequence shown here is derived from an EMBL/GenBank/DDBJ whole genome shotgun (WGS) entry which is preliminary data.</text>
</comment>
<dbReference type="EMBL" id="JAJJHW010000824">
    <property type="protein sequence ID" value="KAH8381419.1"/>
    <property type="molecule type" value="Genomic_DNA"/>
</dbReference>
<dbReference type="CDD" id="cd12880">
    <property type="entry name" value="SPRYD7"/>
    <property type="match status" value="1"/>
</dbReference>
<protein>
    <recommendedName>
        <fullName evidence="1">SPRY domain-containing protein</fullName>
    </recommendedName>
</protein>
<accession>A0AAD4K6Y0</accession>
<evidence type="ECO:0000259" key="1">
    <source>
        <dbReference type="SMART" id="SM00449"/>
    </source>
</evidence>
<dbReference type="InterPro" id="IPR013320">
    <property type="entry name" value="ConA-like_dom_sf"/>
</dbReference>
<reference evidence="2" key="1">
    <citation type="journal article" date="2021" name="Mol. Ecol. Resour.">
        <title>Phylogenomic analyses of the genus Drosophila reveals genomic signals of climate adaptation.</title>
        <authorList>
            <person name="Li F."/>
            <person name="Rane R.V."/>
            <person name="Luria V."/>
            <person name="Xiong Z."/>
            <person name="Chen J."/>
            <person name="Li Z."/>
            <person name="Catullo R.A."/>
            <person name="Griffin P.C."/>
            <person name="Schiffer M."/>
            <person name="Pearce S."/>
            <person name="Lee S.F."/>
            <person name="McElroy K."/>
            <person name="Stocker A."/>
            <person name="Shirriffs J."/>
            <person name="Cockerell F."/>
            <person name="Coppin C."/>
            <person name="Sgro C.M."/>
            <person name="Karger A."/>
            <person name="Cain J.W."/>
            <person name="Weber J.A."/>
            <person name="Santpere G."/>
            <person name="Kirschner M.W."/>
            <person name="Hoffmann A.A."/>
            <person name="Oakeshott J.G."/>
            <person name="Zhang G."/>
        </authorList>
    </citation>
    <scope>NUCLEOTIDE SEQUENCE</scope>
    <source>
        <strain evidence="2">BGI-SZ-2011g</strain>
    </source>
</reference>
<dbReference type="PANTHER" id="PTHR20951:SF2">
    <property type="entry name" value="SPRY DOMAIN-CONTAINING PROTEIN 7"/>
    <property type="match status" value="1"/>
</dbReference>
<dbReference type="SMART" id="SM00449">
    <property type="entry name" value="SPRY"/>
    <property type="match status" value="1"/>
</dbReference>
<name>A0AAD4K6Y0_9MUSC</name>
<dbReference type="SUPFAM" id="SSF49899">
    <property type="entry name" value="Concanavalin A-like lectins/glucanases"/>
    <property type="match status" value="2"/>
</dbReference>
<dbReference type="Gene3D" id="2.60.120.920">
    <property type="match status" value="2"/>
</dbReference>
<dbReference type="PANTHER" id="PTHR20951">
    <property type="entry name" value="C13ORF1 PROTEIN-RELATED"/>
    <property type="match status" value="1"/>
</dbReference>